<protein>
    <submittedName>
        <fullName evidence="1">26224_t:CDS:1</fullName>
    </submittedName>
</protein>
<name>A0ACA9N6D6_9GLOM</name>
<feature type="non-terminal residue" evidence="1">
    <location>
        <position position="1"/>
    </location>
</feature>
<evidence type="ECO:0000313" key="2">
    <source>
        <dbReference type="Proteomes" id="UP000789920"/>
    </source>
</evidence>
<organism evidence="1 2">
    <name type="scientific">Racocetra persica</name>
    <dbReference type="NCBI Taxonomy" id="160502"/>
    <lineage>
        <taxon>Eukaryota</taxon>
        <taxon>Fungi</taxon>
        <taxon>Fungi incertae sedis</taxon>
        <taxon>Mucoromycota</taxon>
        <taxon>Glomeromycotina</taxon>
        <taxon>Glomeromycetes</taxon>
        <taxon>Diversisporales</taxon>
        <taxon>Gigasporaceae</taxon>
        <taxon>Racocetra</taxon>
    </lineage>
</organism>
<accession>A0ACA9N6D6</accession>
<reference evidence="1" key="1">
    <citation type="submission" date="2021-06" db="EMBL/GenBank/DDBJ databases">
        <authorList>
            <person name="Kallberg Y."/>
            <person name="Tangrot J."/>
            <person name="Rosling A."/>
        </authorList>
    </citation>
    <scope>NUCLEOTIDE SEQUENCE</scope>
    <source>
        <strain evidence="1">MA461A</strain>
    </source>
</reference>
<evidence type="ECO:0000313" key="1">
    <source>
        <dbReference type="EMBL" id="CAG8638051.1"/>
    </source>
</evidence>
<dbReference type="EMBL" id="CAJVQC010012413">
    <property type="protein sequence ID" value="CAG8638051.1"/>
    <property type="molecule type" value="Genomic_DNA"/>
</dbReference>
<dbReference type="Proteomes" id="UP000789920">
    <property type="component" value="Unassembled WGS sequence"/>
</dbReference>
<gene>
    <name evidence="1" type="ORF">RPERSI_LOCUS7366</name>
</gene>
<keyword evidence="2" id="KW-1185">Reference proteome</keyword>
<proteinExistence type="predicted"/>
<sequence>TLASKITIDVNNYLSLTNVSDSVSKTYTSDDEQSVNSQQSRPIINKVAEVQTAPINNNNGLQPVVTKSKKCSNDTQSQTQAVYVLPCNINQKYKKLKKILTAIITNNTTISNLIETINAEIFEKYNLWKNVKFVKTENNALKFELSTLKTKYIDLKKEITNLKEKITTSNERKTFLELQGTKFKYTIKTLEDTIKSFEATINLKNNEINLKAQHKEFLKELTLLKNKNEKAENRKI</sequence>
<comment type="caution">
    <text evidence="1">The sequence shown here is derived from an EMBL/GenBank/DDBJ whole genome shotgun (WGS) entry which is preliminary data.</text>
</comment>